<dbReference type="Proteomes" id="UP001189429">
    <property type="component" value="Unassembled WGS sequence"/>
</dbReference>
<comment type="caution">
    <text evidence="2">The sequence shown here is derived from an EMBL/GenBank/DDBJ whole genome shotgun (WGS) entry which is preliminary data.</text>
</comment>
<name>A0ABN9QEJ9_9DINO</name>
<evidence type="ECO:0000313" key="3">
    <source>
        <dbReference type="Proteomes" id="UP001189429"/>
    </source>
</evidence>
<organism evidence="2 3">
    <name type="scientific">Prorocentrum cordatum</name>
    <dbReference type="NCBI Taxonomy" id="2364126"/>
    <lineage>
        <taxon>Eukaryota</taxon>
        <taxon>Sar</taxon>
        <taxon>Alveolata</taxon>
        <taxon>Dinophyceae</taxon>
        <taxon>Prorocentrales</taxon>
        <taxon>Prorocentraceae</taxon>
        <taxon>Prorocentrum</taxon>
    </lineage>
</organism>
<sequence>YVGHQNVLHERLVVLYDLQGQRHVDYKTVVTSMEEGAFPDWPVRGPRTELWTLKFMEAHGGTPTGRHSRWLSETRFAGHEPGVDEHERVCRILERKVVHDPLNVANLASGEMLARAAQLQEERYRDRLAPAVDSPNENAHVMLGTDQLRGHVCVAPALQEFCRDELSRPNAYRKVHRKAREERELSRKSGKDKNKGNGGKGSGENDKRDWANDASDVMNAVCAPGAQPSAVGLAECQRASLEHIQSAFASLETLPAVEGFEDGAPSELLDGSPRYSSGGPRWPHSRDLISWPDVGEDPVPITDVVADPGAQWLRAWSSSMLRDRGEADALLQQVCPRGPCVDPHLSFSPVTYGDFLAEMFKRKMVCFQVEDPSIKPVGVFCLAKKSGRLRLIFDTRTANAYFADPPATALPSAAAFANLEAPGGRVVVAAGDVDNAFYRLKLPDGLCDYFRLPPIARRHLEARGVAGLPPTERVQACLVVLPMGFSWALHMCQLALRAGIERAGVPRQLVIEDGLPGVVIRPEGQAAVAGYVDNYVAVSSVEAEAGRALASVTAELEGVGLRVHTPEQAADSCSFLGMELRRGRWLTINGRTAWRLRYAIEELLRRGRASGHLVRILVGHLTWAPMVGREALGLLNSTYAFIASTGAEVQTLWPAVRAELWRARCLLPLLVADLTAPWASRLVASDASEEGLGVCRRQAPVDLVARCGRQCERWRYRVAGGARARDRALLLPTSTAQPPGLPSESSPDATTTASPCMPDMSQDTYQDAARGSPEVFEGACEDFKGFQVAKGGLGIEGSSKKQMGFDEAATDARARRAALAARLMVERPASGQLSALETLAVRPGTEEQCRRILQEFVAFCSANHLDWKSLGQLDEATTRFLNYQFAQGAPASQGSLLLASLAHFLPGLQGSWKAHLLRATRSSVAWQRRAPAMTRAPLPWCAAVALAGLLAISGRRRMAIWILLAFSCYLRPFEAQGLRGVSLVRPAAEAAASAGSWALLLHPASEGRPGKTGLFNESVVIDLDLHLWPLLGALKGVVGPEQSLWDFTLPALRDQFKKLDALGPTLRALRHGGASWDLLETRRTLEQVQRRGRWAAAASMKRYAEEAYLQEVMTRVPDWVFTFGRVVHASLQQIVELGPGVRHHPRAWQLLPALVQALIAAGLP</sequence>
<evidence type="ECO:0000313" key="2">
    <source>
        <dbReference type="EMBL" id="CAK0804096.1"/>
    </source>
</evidence>
<protein>
    <recommendedName>
        <fullName evidence="4">Reverse transcriptase domain-containing protein</fullName>
    </recommendedName>
</protein>
<feature type="region of interest" description="Disordered" evidence="1">
    <location>
        <begin position="173"/>
        <end position="210"/>
    </location>
</feature>
<reference evidence="2" key="1">
    <citation type="submission" date="2023-10" db="EMBL/GenBank/DDBJ databases">
        <authorList>
            <person name="Chen Y."/>
            <person name="Shah S."/>
            <person name="Dougan E. K."/>
            <person name="Thang M."/>
            <person name="Chan C."/>
        </authorList>
    </citation>
    <scope>NUCLEOTIDE SEQUENCE [LARGE SCALE GENOMIC DNA]</scope>
</reference>
<feature type="non-terminal residue" evidence="2">
    <location>
        <position position="1"/>
    </location>
</feature>
<accession>A0ABN9QEJ9</accession>
<feature type="compositionally biased region" description="Basic and acidic residues" evidence="1">
    <location>
        <begin position="179"/>
        <end position="195"/>
    </location>
</feature>
<feature type="region of interest" description="Disordered" evidence="1">
    <location>
        <begin position="728"/>
        <end position="768"/>
    </location>
</feature>
<proteinExistence type="predicted"/>
<evidence type="ECO:0008006" key="4">
    <source>
        <dbReference type="Google" id="ProtNLM"/>
    </source>
</evidence>
<feature type="compositionally biased region" description="Polar residues" evidence="1">
    <location>
        <begin position="732"/>
        <end position="754"/>
    </location>
</feature>
<dbReference type="EMBL" id="CAUYUJ010003150">
    <property type="protein sequence ID" value="CAK0804096.1"/>
    <property type="molecule type" value="Genomic_DNA"/>
</dbReference>
<evidence type="ECO:0000256" key="1">
    <source>
        <dbReference type="SAM" id="MobiDB-lite"/>
    </source>
</evidence>
<gene>
    <name evidence="2" type="ORF">PCOR1329_LOCUS11013</name>
</gene>
<keyword evidence="3" id="KW-1185">Reference proteome</keyword>